<reference evidence="6 7" key="1">
    <citation type="submission" date="2018-08" db="EMBL/GenBank/DDBJ databases">
        <title>A genome reference for cultivated species of the human gut microbiota.</title>
        <authorList>
            <person name="Zou Y."/>
            <person name="Xue W."/>
            <person name="Luo G."/>
        </authorList>
    </citation>
    <scope>NUCLEOTIDE SEQUENCE [LARGE SCALE GENOMIC DNA]</scope>
    <source>
        <strain evidence="6 7">OM06-4</strain>
    </source>
</reference>
<dbReference type="InterPro" id="IPR016035">
    <property type="entry name" value="Acyl_Trfase/lysoPLipase"/>
</dbReference>
<accession>A0A3E3EHD2</accession>
<dbReference type="Pfam" id="PF01734">
    <property type="entry name" value="Patatin"/>
    <property type="match status" value="1"/>
</dbReference>
<evidence type="ECO:0000256" key="2">
    <source>
        <dbReference type="ARBA" id="ARBA00022963"/>
    </source>
</evidence>
<evidence type="ECO:0000256" key="4">
    <source>
        <dbReference type="PROSITE-ProRule" id="PRU01161"/>
    </source>
</evidence>
<evidence type="ECO:0000313" key="6">
    <source>
        <dbReference type="EMBL" id="RGD87335.1"/>
    </source>
</evidence>
<protein>
    <submittedName>
        <fullName evidence="6">Patatin-like phospholipase family protein</fullName>
    </submittedName>
</protein>
<feature type="domain" description="PNPLA" evidence="5">
    <location>
        <begin position="5"/>
        <end position="190"/>
    </location>
</feature>
<dbReference type="AlphaFoldDB" id="A0A3E3EHD2"/>
<gene>
    <name evidence="6" type="ORF">DXB93_01370</name>
</gene>
<dbReference type="RefSeq" id="WP_117580211.1">
    <property type="nucleotide sequence ID" value="NZ_QUSL01000001.1"/>
</dbReference>
<dbReference type="PROSITE" id="PS51635">
    <property type="entry name" value="PNPLA"/>
    <property type="match status" value="1"/>
</dbReference>
<keyword evidence="1 4" id="KW-0378">Hydrolase</keyword>
<dbReference type="GO" id="GO:0016787">
    <property type="term" value="F:hydrolase activity"/>
    <property type="evidence" value="ECO:0007669"/>
    <property type="project" value="UniProtKB-UniRule"/>
</dbReference>
<dbReference type="GO" id="GO:0016042">
    <property type="term" value="P:lipid catabolic process"/>
    <property type="evidence" value="ECO:0007669"/>
    <property type="project" value="UniProtKB-UniRule"/>
</dbReference>
<dbReference type="CDD" id="cd07209">
    <property type="entry name" value="Pat_hypo_Ecoli_Z1214_like"/>
    <property type="match status" value="1"/>
</dbReference>
<feature type="short sequence motif" description="GXSXG" evidence="4">
    <location>
        <begin position="36"/>
        <end position="40"/>
    </location>
</feature>
<dbReference type="Proteomes" id="UP000261032">
    <property type="component" value="Unassembled WGS sequence"/>
</dbReference>
<feature type="short sequence motif" description="DGA/G" evidence="4">
    <location>
        <begin position="177"/>
        <end position="179"/>
    </location>
</feature>
<feature type="short sequence motif" description="GXGXXG" evidence="4">
    <location>
        <begin position="9"/>
        <end position="14"/>
    </location>
</feature>
<proteinExistence type="predicted"/>
<keyword evidence="2 4" id="KW-0442">Lipid degradation</keyword>
<organism evidence="6 7">
    <name type="scientific">Thomasclavelia ramosa</name>
    <dbReference type="NCBI Taxonomy" id="1547"/>
    <lineage>
        <taxon>Bacteria</taxon>
        <taxon>Bacillati</taxon>
        <taxon>Bacillota</taxon>
        <taxon>Erysipelotrichia</taxon>
        <taxon>Erysipelotrichales</taxon>
        <taxon>Coprobacillaceae</taxon>
        <taxon>Thomasclavelia</taxon>
    </lineage>
</organism>
<keyword evidence="3 4" id="KW-0443">Lipid metabolism</keyword>
<evidence type="ECO:0000259" key="5">
    <source>
        <dbReference type="PROSITE" id="PS51635"/>
    </source>
</evidence>
<name>A0A3E3EHD2_9FIRM</name>
<dbReference type="InterPro" id="IPR002641">
    <property type="entry name" value="PNPLA_dom"/>
</dbReference>
<dbReference type="PANTHER" id="PTHR14226">
    <property type="entry name" value="NEUROPATHY TARGET ESTERASE/SWISS CHEESE D.MELANOGASTER"/>
    <property type="match status" value="1"/>
</dbReference>
<dbReference type="PANTHER" id="PTHR14226:SF29">
    <property type="entry name" value="NEUROPATHY TARGET ESTERASE SWS"/>
    <property type="match status" value="1"/>
</dbReference>
<sequence>MKRGLVLAGGGSKGAYQAGCIKALKELGYDFDLVTGTSIGALNGLLVVQEDYNTLYRLWDEITISEVLEDPVNFNFSIDSMLSQTNLIKPFFKSYINEKGADITPLKNILHALYNEEKAFNNKIDYGVVAVKYPKLTPIEITKEEMKPVPAIEYAIASASCFPAFPVHHIDKQGYIDGGYYDNLPISLALKMGADKIIAIELNQDATHDYFLDRPDIIFIRPSYDLGGFLDFGREILDWRIKLGYHDTLKKFNQLKGYRYNFKNFEINHELAHKFYRLILNYEDSINKNVVSKTITSSSTPLSNLLKNNTYLKELTTEDYFVRAVEITMDHYHYQSDLLYDLNEVCHEIFNTFKEEYQERYDILEKRFVDIPIKELFSKIKKLSSKDAICAFYHSLNNNEEIETTLISNIFLEEYLIALLLYTLV</sequence>
<dbReference type="EMBL" id="QUSL01000001">
    <property type="protein sequence ID" value="RGD87335.1"/>
    <property type="molecule type" value="Genomic_DNA"/>
</dbReference>
<dbReference type="Gene3D" id="3.40.1090.10">
    <property type="entry name" value="Cytosolic phospholipase A2 catalytic domain"/>
    <property type="match status" value="2"/>
</dbReference>
<feature type="active site" description="Nucleophile" evidence="4">
    <location>
        <position position="38"/>
    </location>
</feature>
<dbReference type="InterPro" id="IPR050301">
    <property type="entry name" value="NTE"/>
</dbReference>
<feature type="active site" description="Proton acceptor" evidence="4">
    <location>
        <position position="177"/>
    </location>
</feature>
<evidence type="ECO:0000256" key="3">
    <source>
        <dbReference type="ARBA" id="ARBA00023098"/>
    </source>
</evidence>
<evidence type="ECO:0000256" key="1">
    <source>
        <dbReference type="ARBA" id="ARBA00022801"/>
    </source>
</evidence>
<dbReference type="SUPFAM" id="SSF52151">
    <property type="entry name" value="FabD/lysophospholipase-like"/>
    <property type="match status" value="1"/>
</dbReference>
<evidence type="ECO:0000313" key="7">
    <source>
        <dbReference type="Proteomes" id="UP000261032"/>
    </source>
</evidence>
<comment type="caution">
    <text evidence="6">The sequence shown here is derived from an EMBL/GenBank/DDBJ whole genome shotgun (WGS) entry which is preliminary data.</text>
</comment>